<feature type="domain" description="RNase H type-1" evidence="2">
    <location>
        <begin position="20"/>
        <end position="93"/>
    </location>
</feature>
<dbReference type="SUPFAM" id="SSF56672">
    <property type="entry name" value="DNA/RNA polymerases"/>
    <property type="match status" value="1"/>
</dbReference>
<feature type="domain" description="Reverse transcriptase" evidence="1">
    <location>
        <begin position="275"/>
        <end position="382"/>
    </location>
</feature>
<dbReference type="InterPro" id="IPR043502">
    <property type="entry name" value="DNA/RNA_pol_sf"/>
</dbReference>
<sequence>MTPPTPEEELKEEAVWKLYVDGSVNSKSSGAGLILVSPENVKFQYALSFKFKTSKNEADYEALITRLKIANELKVLKLVVYCDSQLVVSQVNESPACPIPCLWYPDANLESKRAFSHSQTLSRDPFCLLARNESKGVAVGEEGQKKITALKDDNEEWCDHPETLKELVRNDYLSLYAEDGTTDAVLPTPCSSWCLADNEVDKLMLPISKLEVQRALFSMNPNKSPGFDGLPASFFQKAWNQVGNDLFELVLKAFDQGHFPEELNRTLICLIPKVEGPERIAQFRPYSLCSVPMKVITKVIVERIRPYLTRIISKNQSSFLPGRHRVDNIIVVQEILHSMRTMKRAVAIKIDLEKAYDRIRWSFLEKVLQEVGFPENWIKLIIVHSY</sequence>
<dbReference type="InterPro" id="IPR002156">
    <property type="entry name" value="RNaseH_domain"/>
</dbReference>
<dbReference type="Pfam" id="PF13456">
    <property type="entry name" value="RVT_3"/>
    <property type="match status" value="1"/>
</dbReference>
<name>A0A8J5C244_ZINOF</name>
<dbReference type="GO" id="GO:0003676">
    <property type="term" value="F:nucleic acid binding"/>
    <property type="evidence" value="ECO:0007669"/>
    <property type="project" value="InterPro"/>
</dbReference>
<comment type="caution">
    <text evidence="3">The sequence shown here is derived from an EMBL/GenBank/DDBJ whole genome shotgun (WGS) entry which is preliminary data.</text>
</comment>
<dbReference type="EMBL" id="JACMSC010000024">
    <property type="protein sequence ID" value="KAG6467722.1"/>
    <property type="molecule type" value="Genomic_DNA"/>
</dbReference>
<evidence type="ECO:0000259" key="2">
    <source>
        <dbReference type="Pfam" id="PF13456"/>
    </source>
</evidence>
<keyword evidence="4" id="KW-1185">Reference proteome</keyword>
<evidence type="ECO:0000313" key="3">
    <source>
        <dbReference type="EMBL" id="KAG6467722.1"/>
    </source>
</evidence>
<accession>A0A8J5C244</accession>
<evidence type="ECO:0000259" key="1">
    <source>
        <dbReference type="Pfam" id="PF00078"/>
    </source>
</evidence>
<keyword evidence="3" id="KW-0496">Mitochondrion</keyword>
<dbReference type="InterPro" id="IPR036397">
    <property type="entry name" value="RNaseH_sf"/>
</dbReference>
<organism evidence="3 4">
    <name type="scientific">Zingiber officinale</name>
    <name type="common">Ginger</name>
    <name type="synonym">Amomum zingiber</name>
    <dbReference type="NCBI Taxonomy" id="94328"/>
    <lineage>
        <taxon>Eukaryota</taxon>
        <taxon>Viridiplantae</taxon>
        <taxon>Streptophyta</taxon>
        <taxon>Embryophyta</taxon>
        <taxon>Tracheophyta</taxon>
        <taxon>Spermatophyta</taxon>
        <taxon>Magnoliopsida</taxon>
        <taxon>Liliopsida</taxon>
        <taxon>Zingiberales</taxon>
        <taxon>Zingiberaceae</taxon>
        <taxon>Zingiber</taxon>
    </lineage>
</organism>
<geneLocation type="mitochondrion" evidence="3"/>
<dbReference type="Gene3D" id="3.30.420.10">
    <property type="entry name" value="Ribonuclease H-like superfamily/Ribonuclease H"/>
    <property type="match status" value="1"/>
</dbReference>
<dbReference type="SUPFAM" id="SSF53098">
    <property type="entry name" value="Ribonuclease H-like"/>
    <property type="match status" value="1"/>
</dbReference>
<reference evidence="3 4" key="1">
    <citation type="submission" date="2020-08" db="EMBL/GenBank/DDBJ databases">
        <title>Plant Genome Project.</title>
        <authorList>
            <person name="Zhang R.-G."/>
        </authorList>
    </citation>
    <scope>NUCLEOTIDE SEQUENCE [LARGE SCALE GENOMIC DNA]</scope>
    <source>
        <tissue evidence="3">Rhizome</tissue>
    </source>
</reference>
<gene>
    <name evidence="3" type="ORF">ZIOFF_074362</name>
</gene>
<evidence type="ECO:0008006" key="5">
    <source>
        <dbReference type="Google" id="ProtNLM"/>
    </source>
</evidence>
<dbReference type="Pfam" id="PF00078">
    <property type="entry name" value="RVT_1"/>
    <property type="match status" value="1"/>
</dbReference>
<dbReference type="InterPro" id="IPR000477">
    <property type="entry name" value="RT_dom"/>
</dbReference>
<protein>
    <recommendedName>
        <fullName evidence="5">Reverse transcriptase domain-containing protein</fullName>
    </recommendedName>
</protein>
<dbReference type="Proteomes" id="UP000734854">
    <property type="component" value="Unassembled WGS sequence"/>
</dbReference>
<dbReference type="PANTHER" id="PTHR19446">
    <property type="entry name" value="REVERSE TRANSCRIPTASES"/>
    <property type="match status" value="1"/>
</dbReference>
<dbReference type="AlphaFoldDB" id="A0A8J5C244"/>
<evidence type="ECO:0000313" key="4">
    <source>
        <dbReference type="Proteomes" id="UP000734854"/>
    </source>
</evidence>
<proteinExistence type="predicted"/>
<dbReference type="CDD" id="cd01650">
    <property type="entry name" value="RT_nLTR_like"/>
    <property type="match status" value="1"/>
</dbReference>
<dbReference type="InterPro" id="IPR012337">
    <property type="entry name" value="RNaseH-like_sf"/>
</dbReference>
<dbReference type="GO" id="GO:0004523">
    <property type="term" value="F:RNA-DNA hybrid ribonuclease activity"/>
    <property type="evidence" value="ECO:0007669"/>
    <property type="project" value="InterPro"/>
</dbReference>